<comment type="caution">
    <text evidence="1">The sequence shown here is derived from an EMBL/GenBank/DDBJ whole genome shotgun (WGS) entry which is preliminary data.</text>
</comment>
<proteinExistence type="predicted"/>
<feature type="non-terminal residue" evidence="1">
    <location>
        <position position="1"/>
    </location>
</feature>
<sequence>YPIPCLPLCPTQTPRPSSDAIPPATRRWLTHSRRGSNRRWRAGARVGWMAKEGMMAELVALEGVRAGVQNCSPSVQPSLSQDYVTVDLPLILKTAVHCHSQEVVTTLD</sequence>
<dbReference type="AlphaFoldDB" id="A0AAW0SCQ7"/>
<evidence type="ECO:0000313" key="2">
    <source>
        <dbReference type="Proteomes" id="UP001487740"/>
    </source>
</evidence>
<dbReference type="Proteomes" id="UP001487740">
    <property type="component" value="Unassembled WGS sequence"/>
</dbReference>
<name>A0AAW0SCQ7_SCYPA</name>
<dbReference type="EMBL" id="JARAKH010001843">
    <property type="protein sequence ID" value="KAK8372522.1"/>
    <property type="molecule type" value="Genomic_DNA"/>
</dbReference>
<organism evidence="1 2">
    <name type="scientific">Scylla paramamosain</name>
    <name type="common">Mud crab</name>
    <dbReference type="NCBI Taxonomy" id="85552"/>
    <lineage>
        <taxon>Eukaryota</taxon>
        <taxon>Metazoa</taxon>
        <taxon>Ecdysozoa</taxon>
        <taxon>Arthropoda</taxon>
        <taxon>Crustacea</taxon>
        <taxon>Multicrustacea</taxon>
        <taxon>Malacostraca</taxon>
        <taxon>Eumalacostraca</taxon>
        <taxon>Eucarida</taxon>
        <taxon>Decapoda</taxon>
        <taxon>Pleocyemata</taxon>
        <taxon>Brachyura</taxon>
        <taxon>Eubrachyura</taxon>
        <taxon>Portunoidea</taxon>
        <taxon>Portunidae</taxon>
        <taxon>Portuninae</taxon>
        <taxon>Scylla</taxon>
    </lineage>
</organism>
<accession>A0AAW0SCQ7</accession>
<reference evidence="1 2" key="1">
    <citation type="submission" date="2023-03" db="EMBL/GenBank/DDBJ databases">
        <title>High-quality genome of Scylla paramamosain provides insights in environmental adaptation.</title>
        <authorList>
            <person name="Zhang L."/>
        </authorList>
    </citation>
    <scope>NUCLEOTIDE SEQUENCE [LARGE SCALE GENOMIC DNA]</scope>
    <source>
        <strain evidence="1">LZ_2023a</strain>
        <tissue evidence="1">Muscle</tissue>
    </source>
</reference>
<protein>
    <submittedName>
        <fullName evidence="1">Uncharacterized protein</fullName>
    </submittedName>
</protein>
<evidence type="ECO:0000313" key="1">
    <source>
        <dbReference type="EMBL" id="KAK8372522.1"/>
    </source>
</evidence>
<gene>
    <name evidence="1" type="ORF">O3P69_007847</name>
</gene>
<keyword evidence="2" id="KW-1185">Reference proteome</keyword>